<proteinExistence type="predicted"/>
<evidence type="ECO:0000313" key="4">
    <source>
        <dbReference type="WBParaSite" id="TMUE_3000011202.1"/>
    </source>
</evidence>
<accession>A0A5S6QWD0</accession>
<feature type="region of interest" description="Disordered" evidence="1">
    <location>
        <begin position="66"/>
        <end position="87"/>
    </location>
</feature>
<organism evidence="3 4">
    <name type="scientific">Trichuris muris</name>
    <name type="common">Mouse whipworm</name>
    <dbReference type="NCBI Taxonomy" id="70415"/>
    <lineage>
        <taxon>Eukaryota</taxon>
        <taxon>Metazoa</taxon>
        <taxon>Ecdysozoa</taxon>
        <taxon>Nematoda</taxon>
        <taxon>Enoplea</taxon>
        <taxon>Dorylaimia</taxon>
        <taxon>Trichinellida</taxon>
        <taxon>Trichuridae</taxon>
        <taxon>Trichuris</taxon>
    </lineage>
</organism>
<name>A0A5S6QWD0_TRIMR</name>
<dbReference type="AlphaFoldDB" id="A0A5S6QWD0"/>
<dbReference type="Proteomes" id="UP000046395">
    <property type="component" value="Unassembled WGS sequence"/>
</dbReference>
<keyword evidence="3" id="KW-1185">Reference proteome</keyword>
<evidence type="ECO:0000256" key="1">
    <source>
        <dbReference type="SAM" id="MobiDB-lite"/>
    </source>
</evidence>
<feature type="signal peptide" evidence="2">
    <location>
        <begin position="1"/>
        <end position="18"/>
    </location>
</feature>
<evidence type="ECO:0000313" key="3">
    <source>
        <dbReference type="Proteomes" id="UP000046395"/>
    </source>
</evidence>
<protein>
    <submittedName>
        <fullName evidence="4">WAP domain-containing protein</fullName>
    </submittedName>
</protein>
<reference evidence="4" key="1">
    <citation type="submission" date="2019-12" db="UniProtKB">
        <authorList>
            <consortium name="WormBaseParasite"/>
        </authorList>
    </citation>
    <scope>IDENTIFICATION</scope>
</reference>
<feature type="chain" id="PRO_5024375052" evidence="2">
    <location>
        <begin position="19"/>
        <end position="125"/>
    </location>
</feature>
<evidence type="ECO:0000256" key="2">
    <source>
        <dbReference type="SAM" id="SignalP"/>
    </source>
</evidence>
<dbReference type="WBParaSite" id="TMUE_3000011202.1">
    <property type="protein sequence ID" value="TMUE_3000011202.1"/>
    <property type="gene ID" value="WBGene00292935"/>
</dbReference>
<sequence length="125" mass="13688">MANKLLLVWSCLIISISAIEEETKLSNLTEFQLIPPPKPPRTFTYKGPTTELDAVDKPLAPQHFDVTVPSNTSVPAKTPDKSVSKGNANKKVTAIARCFKNSCKAVKKCVGDYCTRSKTGKKVEH</sequence>
<keyword evidence="2" id="KW-0732">Signal</keyword>